<dbReference type="GO" id="GO:0016592">
    <property type="term" value="C:mediator complex"/>
    <property type="evidence" value="ECO:0007669"/>
    <property type="project" value="InterPro"/>
</dbReference>
<name>A0A811K802_9BILA</name>
<evidence type="ECO:0000313" key="7">
    <source>
        <dbReference type="EMBL" id="CAD5211474.1"/>
    </source>
</evidence>
<dbReference type="Pfam" id="PF09748">
    <property type="entry name" value="Med10"/>
    <property type="match status" value="1"/>
</dbReference>
<keyword evidence="4 6" id="KW-0804">Transcription</keyword>
<dbReference type="EMBL" id="CAJFCW020000002">
    <property type="protein sequence ID" value="CAG9093565.1"/>
    <property type="molecule type" value="Genomic_DNA"/>
</dbReference>
<dbReference type="OrthoDB" id="337270at2759"/>
<dbReference type="EMBL" id="CAJFDH010000002">
    <property type="protein sequence ID" value="CAD5211474.1"/>
    <property type="molecule type" value="Genomic_DNA"/>
</dbReference>
<evidence type="ECO:0000256" key="3">
    <source>
        <dbReference type="ARBA" id="ARBA00023015"/>
    </source>
</evidence>
<dbReference type="InterPro" id="IPR019145">
    <property type="entry name" value="Mediator_Med10"/>
</dbReference>
<evidence type="ECO:0000256" key="1">
    <source>
        <dbReference type="ARBA" id="ARBA00004123"/>
    </source>
</evidence>
<keyword evidence="6" id="KW-0010">Activator</keyword>
<comment type="function">
    <text evidence="6">Component of the Mediator complex, a coactivator involved in the regulated transcription of nearly all RNA polymerase II-dependent genes. Mediator functions as a bridge to convey information from gene-specific regulatory proteins to the basal RNA polymerase II transcription machinery. Mediator is recruited to promoters by direct interactions with regulatory proteins and serves as a scaffold for the assembly of a functional preinitiation complex with RNA polymerase II and the general transcription factors.</text>
</comment>
<sequence>MNSERYMPSIFPECDKLKEGYDKCFTTFFQQYVNSEYRHRSLENPCQDLFKRYKSCVEEGLKRDKPFEIDLEEENARHIGIIVSDFSPRSQDILNQKIHTMISGLQELNSLKNKYSDVRVPLEVLDSLDGGKNPQVYTATCLERTLLKNKEVNGKIELYRKLHAKLLEALGEEMPAETILYRQNRNLISSNSEPHNP</sequence>
<keyword evidence="8" id="KW-1185">Reference proteome</keyword>
<comment type="similarity">
    <text evidence="2 6">Belongs to the Mediator complex subunit 10 family.</text>
</comment>
<dbReference type="AlphaFoldDB" id="A0A811K802"/>
<keyword evidence="5 6" id="KW-0539">Nucleus</keyword>
<gene>
    <name evidence="6" type="primary">MED10</name>
    <name evidence="7" type="ORF">BOKJ2_LOCUS3712</name>
</gene>
<comment type="subcellular location">
    <subcellularLocation>
        <location evidence="1 6">Nucleus</location>
    </subcellularLocation>
</comment>
<protein>
    <recommendedName>
        <fullName evidence="6">Mediator of RNA polymerase II transcription subunit 10</fullName>
    </recommendedName>
    <alternativeName>
        <fullName evidence="6">Mediator complex subunit 10</fullName>
    </alternativeName>
</protein>
<evidence type="ECO:0000256" key="6">
    <source>
        <dbReference type="RuleBase" id="RU364146"/>
    </source>
</evidence>
<keyword evidence="3 6" id="KW-0805">Transcription regulation</keyword>
<dbReference type="Proteomes" id="UP000783686">
    <property type="component" value="Unassembled WGS sequence"/>
</dbReference>
<evidence type="ECO:0000256" key="2">
    <source>
        <dbReference type="ARBA" id="ARBA00005389"/>
    </source>
</evidence>
<comment type="caution">
    <text evidence="7">The sequence shown here is derived from an EMBL/GenBank/DDBJ whole genome shotgun (WGS) entry which is preliminary data.</text>
</comment>
<evidence type="ECO:0000256" key="5">
    <source>
        <dbReference type="ARBA" id="ARBA00023242"/>
    </source>
</evidence>
<organism evidence="7 8">
    <name type="scientific">Bursaphelenchus okinawaensis</name>
    <dbReference type="NCBI Taxonomy" id="465554"/>
    <lineage>
        <taxon>Eukaryota</taxon>
        <taxon>Metazoa</taxon>
        <taxon>Ecdysozoa</taxon>
        <taxon>Nematoda</taxon>
        <taxon>Chromadorea</taxon>
        <taxon>Rhabditida</taxon>
        <taxon>Tylenchina</taxon>
        <taxon>Tylenchomorpha</taxon>
        <taxon>Aphelenchoidea</taxon>
        <taxon>Aphelenchoididae</taxon>
        <taxon>Bursaphelenchus</taxon>
    </lineage>
</organism>
<comment type="subunit">
    <text evidence="6">Component of the Mediator complex.</text>
</comment>
<dbReference type="GO" id="GO:0006357">
    <property type="term" value="P:regulation of transcription by RNA polymerase II"/>
    <property type="evidence" value="ECO:0007669"/>
    <property type="project" value="InterPro"/>
</dbReference>
<accession>A0A811K802</accession>
<proteinExistence type="inferred from homology"/>
<dbReference type="Proteomes" id="UP000614601">
    <property type="component" value="Unassembled WGS sequence"/>
</dbReference>
<dbReference type="GO" id="GO:0003712">
    <property type="term" value="F:transcription coregulator activity"/>
    <property type="evidence" value="ECO:0007669"/>
    <property type="project" value="InterPro"/>
</dbReference>
<reference evidence="7" key="1">
    <citation type="submission" date="2020-09" db="EMBL/GenBank/DDBJ databases">
        <authorList>
            <person name="Kikuchi T."/>
        </authorList>
    </citation>
    <scope>NUCLEOTIDE SEQUENCE</scope>
    <source>
        <strain evidence="7">SH1</strain>
    </source>
</reference>
<evidence type="ECO:0000256" key="4">
    <source>
        <dbReference type="ARBA" id="ARBA00023163"/>
    </source>
</evidence>
<evidence type="ECO:0000313" key="8">
    <source>
        <dbReference type="Proteomes" id="UP000614601"/>
    </source>
</evidence>